<sequence length="168" mass="19513">MFRNYLFLVYSLFLFCLQVKAAEQTYHLDGHEGNWTAFHYSHMKQQIDSCHVLSNDLVLGFERDANNVGLILWDSKGKQIPGKNKNIALTINKEHFLFTMKAMDKNMLMNRLNLRDFNYLLQKLSYADLVVVEYGQQPVNIVDLLGLPSMLSKFNYCISQAKFGFSEK</sequence>
<feature type="chain" id="PRO_5016275943" evidence="1">
    <location>
        <begin position="22"/>
        <end position="168"/>
    </location>
</feature>
<comment type="caution">
    <text evidence="2">The sequence shown here is derived from an EMBL/GenBank/DDBJ whole genome shotgun (WGS) entry which is preliminary data.</text>
</comment>
<feature type="signal peptide" evidence="1">
    <location>
        <begin position="1"/>
        <end position="21"/>
    </location>
</feature>
<keyword evidence="3" id="KW-1185">Reference proteome</keyword>
<evidence type="ECO:0000256" key="1">
    <source>
        <dbReference type="SAM" id="SignalP"/>
    </source>
</evidence>
<name>A0A318N1Z0_9PROT</name>
<proteinExistence type="predicted"/>
<reference evidence="2 3" key="1">
    <citation type="submission" date="2018-05" db="EMBL/GenBank/DDBJ databases">
        <title>Reference genomes for bee gut microbiota database.</title>
        <authorList>
            <person name="Ellegaard K.M."/>
        </authorList>
    </citation>
    <scope>NUCLEOTIDE SEQUENCE [LARGE SCALE GENOMIC DNA]</scope>
    <source>
        <strain evidence="2 3">ESL0284</strain>
    </source>
</reference>
<evidence type="ECO:0000313" key="3">
    <source>
        <dbReference type="Proteomes" id="UP000247565"/>
    </source>
</evidence>
<dbReference type="AlphaFoldDB" id="A0A318N1Z0"/>
<dbReference type="Proteomes" id="UP000247565">
    <property type="component" value="Unassembled WGS sequence"/>
</dbReference>
<organism evidence="2 3">
    <name type="scientific">Commensalibacter melissae</name>
    <dbReference type="NCBI Taxonomy" id="2070537"/>
    <lineage>
        <taxon>Bacteria</taxon>
        <taxon>Pseudomonadati</taxon>
        <taxon>Pseudomonadota</taxon>
        <taxon>Alphaproteobacteria</taxon>
        <taxon>Acetobacterales</taxon>
        <taxon>Acetobacteraceae</taxon>
    </lineage>
</organism>
<evidence type="ECO:0000313" key="2">
    <source>
        <dbReference type="EMBL" id="PXZ01563.1"/>
    </source>
</evidence>
<protein>
    <submittedName>
        <fullName evidence="2">Uncharacterized protein</fullName>
    </submittedName>
</protein>
<dbReference type="EMBL" id="QGLT01000001">
    <property type="protein sequence ID" value="PXZ01563.1"/>
    <property type="molecule type" value="Genomic_DNA"/>
</dbReference>
<gene>
    <name evidence="2" type="ORF">DK869_00690</name>
</gene>
<keyword evidence="1" id="KW-0732">Signal</keyword>
<accession>A0A318N1Z0</accession>